<name>A0A1C6UTY9_9ACTN</name>
<reference evidence="4" key="1">
    <citation type="submission" date="2016-06" db="EMBL/GenBank/DDBJ databases">
        <authorList>
            <person name="Varghese N."/>
            <person name="Submissions Spin"/>
        </authorList>
    </citation>
    <scope>NUCLEOTIDE SEQUENCE [LARGE SCALE GENOMIC DNA]</scope>
    <source>
        <strain evidence="4">DSM 44814</strain>
    </source>
</reference>
<feature type="region of interest" description="Disordered" evidence="1">
    <location>
        <begin position="248"/>
        <end position="275"/>
    </location>
</feature>
<accession>A0A1C6UTY9</accession>
<evidence type="ECO:0000259" key="2">
    <source>
        <dbReference type="Pfam" id="PF11716"/>
    </source>
</evidence>
<dbReference type="Proteomes" id="UP000199696">
    <property type="component" value="Unassembled WGS sequence"/>
</dbReference>
<dbReference type="STRING" id="227316.GA0070604_3627"/>
<feature type="domain" description="Mycothiol-dependent maleylpyruvate isomerase metal-binding" evidence="2">
    <location>
        <begin position="11"/>
        <end position="146"/>
    </location>
</feature>
<dbReference type="Pfam" id="PF11716">
    <property type="entry name" value="MDMPI_N"/>
    <property type="match status" value="1"/>
</dbReference>
<dbReference type="NCBIfam" id="TIGR03083">
    <property type="entry name" value="maleylpyruvate isomerase family mycothiol-dependent enzyme"/>
    <property type="match status" value="1"/>
</dbReference>
<evidence type="ECO:0000313" key="4">
    <source>
        <dbReference type="Proteomes" id="UP000199696"/>
    </source>
</evidence>
<dbReference type="GO" id="GO:0046872">
    <property type="term" value="F:metal ion binding"/>
    <property type="evidence" value="ECO:0007669"/>
    <property type="project" value="InterPro"/>
</dbReference>
<dbReference type="InterPro" id="IPR017518">
    <property type="entry name" value="CHP03084"/>
</dbReference>
<dbReference type="InterPro" id="IPR017517">
    <property type="entry name" value="Maleyloyr_isom"/>
</dbReference>
<dbReference type="SUPFAM" id="SSF109854">
    <property type="entry name" value="DinB/YfiT-like putative metalloenzymes"/>
    <property type="match status" value="1"/>
</dbReference>
<evidence type="ECO:0000256" key="1">
    <source>
        <dbReference type="SAM" id="MobiDB-lite"/>
    </source>
</evidence>
<gene>
    <name evidence="3" type="ORF">GA0070604_3627</name>
</gene>
<dbReference type="InterPro" id="IPR034660">
    <property type="entry name" value="DinB/YfiT-like"/>
</dbReference>
<organism evidence="3 4">
    <name type="scientific">Micromonospora eburnea</name>
    <dbReference type="NCBI Taxonomy" id="227316"/>
    <lineage>
        <taxon>Bacteria</taxon>
        <taxon>Bacillati</taxon>
        <taxon>Actinomycetota</taxon>
        <taxon>Actinomycetes</taxon>
        <taxon>Micromonosporales</taxon>
        <taxon>Micromonosporaceae</taxon>
        <taxon>Micromonospora</taxon>
    </lineage>
</organism>
<keyword evidence="4" id="KW-1185">Reference proteome</keyword>
<dbReference type="Gene3D" id="1.20.120.450">
    <property type="entry name" value="dinb family like domain"/>
    <property type="match status" value="1"/>
</dbReference>
<proteinExistence type="predicted"/>
<dbReference type="EMBL" id="FMHY01000002">
    <property type="protein sequence ID" value="SCL57458.1"/>
    <property type="molecule type" value="Genomic_DNA"/>
</dbReference>
<dbReference type="AlphaFoldDB" id="A0A1C6UTY9"/>
<evidence type="ECO:0000313" key="3">
    <source>
        <dbReference type="EMBL" id="SCL57458.1"/>
    </source>
</evidence>
<dbReference type="InterPro" id="IPR024344">
    <property type="entry name" value="MDMPI_metal-binding"/>
</dbReference>
<protein>
    <submittedName>
        <fullName evidence="3">TIGR03084 family protein</fullName>
    </submittedName>
</protein>
<feature type="compositionally biased region" description="Low complexity" evidence="1">
    <location>
        <begin position="248"/>
        <end position="257"/>
    </location>
</feature>
<dbReference type="OrthoDB" id="113180at2"/>
<dbReference type="NCBIfam" id="TIGR03084">
    <property type="entry name" value="TIGR03084 family metal-binding protein"/>
    <property type="match status" value="1"/>
</dbReference>
<sequence length="275" mass="29740">MEQSNVFADLADDCAELDRLLATLGPDDWARPTPAPGWEIRHQVAHLSAVFRMASVAASDAPAFRALMEQLGDDFDANVTAALSRYLDAGAAALRGRWTEEWTTAVEGLAAVPTGQVVPWLVRPLPAPVLAAAGMMELFAHGQDIADALGVRREHTDRIRHIVDFAVRTWDFGYLSRNQTPPEQGFRYELTAPSGALWTHGPEGAELIHGPALDLCLLVTRRRHRDDLALSAVGADADHWLDIAQAYRGPAGPGRRPGQFDPPTAGASDGTGETR</sequence>